<feature type="binding site" evidence="4">
    <location>
        <position position="84"/>
    </location>
    <ligand>
        <name>Zn(2+)</name>
        <dbReference type="ChEBI" id="CHEBI:29105"/>
    </ligand>
</feature>
<protein>
    <recommendedName>
        <fullName evidence="4">Hydrogenase maturation factor HypA</fullName>
    </recommendedName>
</protein>
<dbReference type="EMBL" id="QLTW01000020">
    <property type="protein sequence ID" value="MBT9144742.1"/>
    <property type="molecule type" value="Genomic_DNA"/>
</dbReference>
<evidence type="ECO:0000313" key="6">
    <source>
        <dbReference type="Proteomes" id="UP000811545"/>
    </source>
</evidence>
<dbReference type="Pfam" id="PF01155">
    <property type="entry name" value="HypA"/>
    <property type="match status" value="1"/>
</dbReference>
<dbReference type="InterPro" id="IPR000688">
    <property type="entry name" value="HypA/HybF"/>
</dbReference>
<feature type="binding site" evidence="4">
    <location>
        <position position="73"/>
    </location>
    <ligand>
        <name>Zn(2+)</name>
        <dbReference type="ChEBI" id="CHEBI:29105"/>
    </ligand>
</feature>
<dbReference type="GO" id="GO:0016151">
    <property type="term" value="F:nickel cation binding"/>
    <property type="evidence" value="ECO:0007669"/>
    <property type="project" value="UniProtKB-UniRule"/>
</dbReference>
<sequence length="114" mass="13109">MHELSLAREILEICFHESMEKKIKQLNLRIGELSSVSPESLLFYLENISENSCLQGAKIKYEIIEASLSCDECDVNFKSDDWICPYCGRTIIEYGPGRELEIESIELIDETNED</sequence>
<organism evidence="5 6">
    <name type="scientific">Psychracetigena formicireducens</name>
    <dbReference type="NCBI Taxonomy" id="2986056"/>
    <lineage>
        <taxon>Bacteria</taxon>
        <taxon>Bacillati</taxon>
        <taxon>Candidatus Lithacetigenota</taxon>
        <taxon>Candidatus Psychracetigena</taxon>
    </lineage>
</organism>
<gene>
    <name evidence="4 5" type="primary">hypA</name>
    <name evidence="5" type="ORF">DDT42_00590</name>
</gene>
<feature type="binding site" evidence="4">
    <location>
        <position position="2"/>
    </location>
    <ligand>
        <name>Ni(2+)</name>
        <dbReference type="ChEBI" id="CHEBI:49786"/>
    </ligand>
</feature>
<evidence type="ECO:0000313" key="5">
    <source>
        <dbReference type="EMBL" id="MBT9144742.1"/>
    </source>
</evidence>
<comment type="similarity">
    <text evidence="4">Belongs to the HypA/HybF family.</text>
</comment>
<dbReference type="Gene3D" id="3.30.2320.80">
    <property type="match status" value="1"/>
</dbReference>
<keyword evidence="2 4" id="KW-0479">Metal-binding</keyword>
<evidence type="ECO:0000256" key="1">
    <source>
        <dbReference type="ARBA" id="ARBA00022596"/>
    </source>
</evidence>
<dbReference type="Proteomes" id="UP000811545">
    <property type="component" value="Unassembled WGS sequence"/>
</dbReference>
<dbReference type="PANTHER" id="PTHR34535">
    <property type="entry name" value="HYDROGENASE MATURATION FACTOR HYPA"/>
    <property type="match status" value="1"/>
</dbReference>
<evidence type="ECO:0000256" key="3">
    <source>
        <dbReference type="ARBA" id="ARBA00022833"/>
    </source>
</evidence>
<dbReference type="PANTHER" id="PTHR34535:SF3">
    <property type="entry name" value="HYDROGENASE MATURATION FACTOR HYPA"/>
    <property type="match status" value="1"/>
</dbReference>
<comment type="caution">
    <text evidence="5">The sequence shown here is derived from an EMBL/GenBank/DDBJ whole genome shotgun (WGS) entry which is preliminary data.</text>
</comment>
<dbReference type="GO" id="GO:0008270">
    <property type="term" value="F:zinc ion binding"/>
    <property type="evidence" value="ECO:0007669"/>
    <property type="project" value="UniProtKB-UniRule"/>
</dbReference>
<keyword evidence="3 4" id="KW-0862">Zinc</keyword>
<feature type="binding site" evidence="4">
    <location>
        <position position="87"/>
    </location>
    <ligand>
        <name>Zn(2+)</name>
        <dbReference type="ChEBI" id="CHEBI:29105"/>
    </ligand>
</feature>
<proteinExistence type="inferred from homology"/>
<reference evidence="5 6" key="1">
    <citation type="journal article" date="2021" name="bioRxiv">
        <title>Unique metabolic strategies in Hadean analogues reveal hints for primordial physiology.</title>
        <authorList>
            <person name="Nobu M.K."/>
            <person name="Nakai R."/>
            <person name="Tamazawa S."/>
            <person name="Mori H."/>
            <person name="Toyoda A."/>
            <person name="Ijiri A."/>
            <person name="Suzuki S."/>
            <person name="Kurokawa K."/>
            <person name="Kamagata Y."/>
            <person name="Tamaki H."/>
        </authorList>
    </citation>
    <scope>NUCLEOTIDE SEQUENCE [LARGE SCALE GENOMIC DNA]</scope>
    <source>
        <strain evidence="5">BS525</strain>
    </source>
</reference>
<name>A0A9E2BH06_PSYF1</name>
<evidence type="ECO:0000256" key="2">
    <source>
        <dbReference type="ARBA" id="ARBA00022723"/>
    </source>
</evidence>
<accession>A0A9E2BH06</accession>
<feature type="binding site" evidence="4">
    <location>
        <position position="70"/>
    </location>
    <ligand>
        <name>Zn(2+)</name>
        <dbReference type="ChEBI" id="CHEBI:29105"/>
    </ligand>
</feature>
<evidence type="ECO:0000256" key="4">
    <source>
        <dbReference type="HAMAP-Rule" id="MF_00213"/>
    </source>
</evidence>
<dbReference type="PIRSF" id="PIRSF004761">
    <property type="entry name" value="Hydrgn_mat_HypA"/>
    <property type="match status" value="1"/>
</dbReference>
<keyword evidence="1 4" id="KW-0533">Nickel</keyword>
<dbReference type="GO" id="GO:0051604">
    <property type="term" value="P:protein maturation"/>
    <property type="evidence" value="ECO:0007669"/>
    <property type="project" value="InterPro"/>
</dbReference>
<dbReference type="HAMAP" id="MF_00213">
    <property type="entry name" value="HypA_HybF"/>
    <property type="match status" value="1"/>
</dbReference>
<comment type="function">
    <text evidence="4">Involved in the maturation of [NiFe] hydrogenases. Required for nickel insertion into the metal center of the hydrogenase.</text>
</comment>
<dbReference type="AlphaFoldDB" id="A0A9E2BH06"/>